<keyword evidence="3" id="KW-1185">Reference proteome</keyword>
<dbReference type="RefSeq" id="XP_005650612.1">
    <property type="nucleotide sequence ID" value="XM_005650555.1"/>
</dbReference>
<gene>
    <name evidence="2" type="ORF">COCSUDRAFT_40236</name>
</gene>
<dbReference type="OrthoDB" id="10655172at2759"/>
<feature type="compositionally biased region" description="Polar residues" evidence="1">
    <location>
        <begin position="104"/>
        <end position="127"/>
    </location>
</feature>
<dbReference type="GeneID" id="17044072"/>
<dbReference type="KEGG" id="csl:COCSUDRAFT_40236"/>
<dbReference type="AlphaFoldDB" id="I0Z5Z9"/>
<reference evidence="2 3" key="1">
    <citation type="journal article" date="2012" name="Genome Biol.">
        <title>The genome of the polar eukaryotic microalga coccomyxa subellipsoidea reveals traits of cold adaptation.</title>
        <authorList>
            <person name="Blanc G."/>
            <person name="Agarkova I."/>
            <person name="Grimwood J."/>
            <person name="Kuo A."/>
            <person name="Brueggeman A."/>
            <person name="Dunigan D."/>
            <person name="Gurnon J."/>
            <person name="Ladunga I."/>
            <person name="Lindquist E."/>
            <person name="Lucas S."/>
            <person name="Pangilinan J."/>
            <person name="Proschold T."/>
            <person name="Salamov A."/>
            <person name="Schmutz J."/>
            <person name="Weeks D."/>
            <person name="Yamada T."/>
            <person name="Claverie J.M."/>
            <person name="Grigoriev I."/>
            <person name="Van Etten J."/>
            <person name="Lomsadze A."/>
            <person name="Borodovsky M."/>
        </authorList>
    </citation>
    <scope>NUCLEOTIDE SEQUENCE [LARGE SCALE GENOMIC DNA]</scope>
    <source>
        <strain evidence="2 3">C-169</strain>
    </source>
</reference>
<accession>I0Z5Z9</accession>
<name>I0Z5Z9_COCSC</name>
<sequence length="355" mass="37177">MSPSLPKAARADPALVNFAITEGRARLGSPLLRADSTAELSVDGLSLQSGTLQLPTPMLQGVQQQATTGAAAGTSMAQTEVQMGARRKPMPVNSPRLTAAQPSWLTSAQQPPASTEKAQASTGSAWSPMQPAQKRGLQPLGAGKLRVLSAAPPPNKQEEAEAPSQPASVSSTDTPPLQTSISAQPALSGNLRSAKGRSKERLEELQEILRQLGALVLPQPSHPAPVRAFEGVPLKGASSDGGWARERLEQLRDLQAEAADSLVVRQEHQVADSGGAALAKVLSVSARPEARRTALLNIVTQPALRQRQSRGADGGSDRDGGRPAARAQCAQAEGLLERLRRLQALQSEAAQLLVP</sequence>
<dbReference type="EMBL" id="AGSI01000003">
    <property type="protein sequence ID" value="EIE26068.1"/>
    <property type="molecule type" value="Genomic_DNA"/>
</dbReference>
<evidence type="ECO:0000313" key="3">
    <source>
        <dbReference type="Proteomes" id="UP000007264"/>
    </source>
</evidence>
<evidence type="ECO:0000256" key="1">
    <source>
        <dbReference type="SAM" id="MobiDB-lite"/>
    </source>
</evidence>
<organism evidence="2 3">
    <name type="scientific">Coccomyxa subellipsoidea (strain C-169)</name>
    <name type="common">Green microalga</name>
    <dbReference type="NCBI Taxonomy" id="574566"/>
    <lineage>
        <taxon>Eukaryota</taxon>
        <taxon>Viridiplantae</taxon>
        <taxon>Chlorophyta</taxon>
        <taxon>core chlorophytes</taxon>
        <taxon>Trebouxiophyceae</taxon>
        <taxon>Trebouxiophyceae incertae sedis</taxon>
        <taxon>Coccomyxaceae</taxon>
        <taxon>Coccomyxa</taxon>
        <taxon>Coccomyxa subellipsoidea</taxon>
    </lineage>
</organism>
<dbReference type="Proteomes" id="UP000007264">
    <property type="component" value="Unassembled WGS sequence"/>
</dbReference>
<proteinExistence type="predicted"/>
<feature type="region of interest" description="Disordered" evidence="1">
    <location>
        <begin position="104"/>
        <end position="199"/>
    </location>
</feature>
<feature type="region of interest" description="Disordered" evidence="1">
    <location>
        <begin position="305"/>
        <end position="327"/>
    </location>
</feature>
<comment type="caution">
    <text evidence="2">The sequence shown here is derived from an EMBL/GenBank/DDBJ whole genome shotgun (WGS) entry which is preliminary data.</text>
</comment>
<feature type="compositionally biased region" description="Polar residues" evidence="1">
    <location>
        <begin position="165"/>
        <end position="191"/>
    </location>
</feature>
<protein>
    <submittedName>
        <fullName evidence="2">Uncharacterized protein</fullName>
    </submittedName>
</protein>
<evidence type="ECO:0000313" key="2">
    <source>
        <dbReference type="EMBL" id="EIE26068.1"/>
    </source>
</evidence>